<evidence type="ECO:0000259" key="1">
    <source>
        <dbReference type="Pfam" id="PF00561"/>
    </source>
</evidence>
<dbReference type="Gene3D" id="3.40.50.1820">
    <property type="entry name" value="alpha/beta hydrolase"/>
    <property type="match status" value="1"/>
</dbReference>
<gene>
    <name evidence="2" type="ORF">CAL13_11260</name>
</gene>
<dbReference type="InterPro" id="IPR050471">
    <property type="entry name" value="AB_hydrolase"/>
</dbReference>
<proteinExistence type="predicted"/>
<organism evidence="2 3">
    <name type="scientific">Bordetella genomosp. 9</name>
    <dbReference type="NCBI Taxonomy" id="1416803"/>
    <lineage>
        <taxon>Bacteria</taxon>
        <taxon>Pseudomonadati</taxon>
        <taxon>Pseudomonadota</taxon>
        <taxon>Betaproteobacteria</taxon>
        <taxon>Burkholderiales</taxon>
        <taxon>Alcaligenaceae</taxon>
        <taxon>Bordetella</taxon>
    </lineage>
</organism>
<dbReference type="PANTHER" id="PTHR43433">
    <property type="entry name" value="HYDROLASE, ALPHA/BETA FOLD FAMILY PROTEIN"/>
    <property type="match status" value="1"/>
</dbReference>
<keyword evidence="3" id="KW-1185">Reference proteome</keyword>
<dbReference type="InterPro" id="IPR000073">
    <property type="entry name" value="AB_hydrolase_1"/>
</dbReference>
<name>A0A1W6Z5V4_9BORD</name>
<evidence type="ECO:0000313" key="3">
    <source>
        <dbReference type="Proteomes" id="UP000194139"/>
    </source>
</evidence>
<dbReference type="AlphaFoldDB" id="A0A1W6Z5V4"/>
<sequence>MDVRQGVIPGPVVPIAYEDWGDPAAPPLLLIMGLGAQMVLWPDGFCGMLAGAGLRVIRFDNRDAGLSGRCQPPRQPSAPRPPLWRLMVRAQLGLSSRVPYTLADMAADTAALLSGLGLARAHIAGASMGGMIAQILAAQHASRVSSLTVLFSSTNQPLLPPTAPGLLWKMLRSPGPKAGPEAQKAHVKDMLRALGTSEYPVPDQDLEDVAACMVRRGIDPSGVRRQLMAVLGTGDLRPYCRAITAPTLVIHGENDRMLPKAAGRAVARAIPGAQLHLIPGMGHDVPPALWPRLAGLIVDHVAAASARHDGAGGRPGSG</sequence>
<dbReference type="GO" id="GO:0004806">
    <property type="term" value="F:triacylglycerol lipase activity"/>
    <property type="evidence" value="ECO:0007669"/>
    <property type="project" value="TreeGrafter"/>
</dbReference>
<dbReference type="PANTHER" id="PTHR43433:SF5">
    <property type="entry name" value="AB HYDROLASE-1 DOMAIN-CONTAINING PROTEIN"/>
    <property type="match status" value="1"/>
</dbReference>
<dbReference type="Proteomes" id="UP000194139">
    <property type="component" value="Chromosome"/>
</dbReference>
<protein>
    <submittedName>
        <fullName evidence="2">Alpha/beta hydrolase</fullName>
    </submittedName>
</protein>
<accession>A0A1W6Z5V4</accession>
<dbReference type="GO" id="GO:0046503">
    <property type="term" value="P:glycerolipid catabolic process"/>
    <property type="evidence" value="ECO:0007669"/>
    <property type="project" value="TreeGrafter"/>
</dbReference>
<feature type="domain" description="AB hydrolase-1" evidence="1">
    <location>
        <begin position="26"/>
        <end position="284"/>
    </location>
</feature>
<dbReference type="InterPro" id="IPR029058">
    <property type="entry name" value="AB_hydrolase_fold"/>
</dbReference>
<keyword evidence="2" id="KW-0378">Hydrolase</keyword>
<reference evidence="2 3" key="1">
    <citation type="submission" date="2017-05" db="EMBL/GenBank/DDBJ databases">
        <title>Complete and WGS of Bordetella genogroups.</title>
        <authorList>
            <person name="Spilker T."/>
            <person name="LiPuma J."/>
        </authorList>
    </citation>
    <scope>NUCLEOTIDE SEQUENCE [LARGE SCALE GENOMIC DNA]</scope>
    <source>
        <strain evidence="2 3">AU17164</strain>
    </source>
</reference>
<dbReference type="EMBL" id="CP021109">
    <property type="protein sequence ID" value="ARP88666.1"/>
    <property type="molecule type" value="Genomic_DNA"/>
</dbReference>
<dbReference type="SUPFAM" id="SSF53474">
    <property type="entry name" value="alpha/beta-Hydrolases"/>
    <property type="match status" value="1"/>
</dbReference>
<evidence type="ECO:0000313" key="2">
    <source>
        <dbReference type="EMBL" id="ARP88666.1"/>
    </source>
</evidence>
<dbReference type="Pfam" id="PF00561">
    <property type="entry name" value="Abhydrolase_1"/>
    <property type="match status" value="1"/>
</dbReference>